<dbReference type="SUPFAM" id="SSF55874">
    <property type="entry name" value="ATPase domain of HSP90 chaperone/DNA topoisomerase II/histidine kinase"/>
    <property type="match status" value="1"/>
</dbReference>
<feature type="domain" description="Histidine kinase" evidence="1">
    <location>
        <begin position="107"/>
        <end position="339"/>
    </location>
</feature>
<dbReference type="InterPro" id="IPR003594">
    <property type="entry name" value="HATPase_dom"/>
</dbReference>
<comment type="caution">
    <text evidence="2">The sequence shown here is derived from an EMBL/GenBank/DDBJ whole genome shotgun (WGS) entry which is preliminary data.</text>
</comment>
<gene>
    <name evidence="2" type="ORF">K7J14_12545</name>
</gene>
<organism evidence="2 3">
    <name type="scientific">Teretinema zuelzerae</name>
    <dbReference type="NCBI Taxonomy" id="156"/>
    <lineage>
        <taxon>Bacteria</taxon>
        <taxon>Pseudomonadati</taxon>
        <taxon>Spirochaetota</taxon>
        <taxon>Spirochaetia</taxon>
        <taxon>Spirochaetales</taxon>
        <taxon>Treponemataceae</taxon>
        <taxon>Teretinema</taxon>
    </lineage>
</organism>
<dbReference type="Gene3D" id="3.30.565.10">
    <property type="entry name" value="Histidine kinase-like ATPase, C-terminal domain"/>
    <property type="match status" value="1"/>
</dbReference>
<dbReference type="Proteomes" id="UP001198163">
    <property type="component" value="Unassembled WGS sequence"/>
</dbReference>
<dbReference type="PROSITE" id="PS50109">
    <property type="entry name" value="HIS_KIN"/>
    <property type="match status" value="1"/>
</dbReference>
<dbReference type="AlphaFoldDB" id="A0AAE3EKF7"/>
<dbReference type="InterPro" id="IPR036890">
    <property type="entry name" value="HATPase_C_sf"/>
</dbReference>
<proteinExistence type="predicted"/>
<evidence type="ECO:0000313" key="2">
    <source>
        <dbReference type="EMBL" id="MCD1655521.1"/>
    </source>
</evidence>
<name>A0AAE3EKF7_9SPIR</name>
<dbReference type="InterPro" id="IPR005467">
    <property type="entry name" value="His_kinase_dom"/>
</dbReference>
<accession>A0AAE3EKF7</accession>
<dbReference type="Pfam" id="PF02518">
    <property type="entry name" value="HATPase_c"/>
    <property type="match status" value="1"/>
</dbReference>
<evidence type="ECO:0000259" key="1">
    <source>
        <dbReference type="PROSITE" id="PS50109"/>
    </source>
</evidence>
<protein>
    <recommendedName>
        <fullName evidence="1">Histidine kinase domain-containing protein</fullName>
    </recommendedName>
</protein>
<dbReference type="RefSeq" id="WP_230756826.1">
    <property type="nucleotide sequence ID" value="NZ_JAINWA010000003.1"/>
</dbReference>
<dbReference type="EMBL" id="JAINWA010000003">
    <property type="protein sequence ID" value="MCD1655521.1"/>
    <property type="molecule type" value="Genomic_DNA"/>
</dbReference>
<sequence length="339" mass="39463">MDLFLKIIDSGISIFERYRQTIIRAIVKNEITNEPHDTSTLLQKVLANPEKAKTLTNKETHALAREIEDIQQDSKNSRDEKESIEKRYRYDVRILNVLATSGLKATSIAHELKNDRNSISVNYDCILKALRKYEVWDILSTPEHTTHTYDNVPLLLDRNRKINQKILTFMNTMLDEAEKDKFITKKLNIKKELLYIQEKWMRDYRSLNITLSIDDELTYDTTEDAISVILDNLILNSIQQNELSNQIKVYISIQMQNDMLFFSYNDDGIGLPKKYQNDPMRILVVHETSRRNGHGLGMWIVNNTIQMTDNNTIQMTGGQIKKIESKKGFLISFELGNKL</sequence>
<keyword evidence="3" id="KW-1185">Reference proteome</keyword>
<reference evidence="2" key="1">
    <citation type="submission" date="2021-08" db="EMBL/GenBank/DDBJ databases">
        <title>Comparative analyses of Brucepasteria parasyntrophica and Teretinema zuelzerae.</title>
        <authorList>
            <person name="Song Y."/>
            <person name="Brune A."/>
        </authorList>
    </citation>
    <scope>NUCLEOTIDE SEQUENCE</scope>
    <source>
        <strain evidence="2">DSM 1903</strain>
    </source>
</reference>
<evidence type="ECO:0000313" key="3">
    <source>
        <dbReference type="Proteomes" id="UP001198163"/>
    </source>
</evidence>